<reference evidence="2 3" key="1">
    <citation type="journal article" date="2016" name="Mol. Biol. Evol.">
        <title>Comparative Genomics of Early-Diverging Mushroom-Forming Fungi Provides Insights into the Origins of Lignocellulose Decay Capabilities.</title>
        <authorList>
            <person name="Nagy L.G."/>
            <person name="Riley R."/>
            <person name="Tritt A."/>
            <person name="Adam C."/>
            <person name="Daum C."/>
            <person name="Floudas D."/>
            <person name="Sun H."/>
            <person name="Yadav J.S."/>
            <person name="Pangilinan J."/>
            <person name="Larsson K.H."/>
            <person name="Matsuura K."/>
            <person name="Barry K."/>
            <person name="Labutti K."/>
            <person name="Kuo R."/>
            <person name="Ohm R.A."/>
            <person name="Bhattacharya S.S."/>
            <person name="Shirouzu T."/>
            <person name="Yoshinaga Y."/>
            <person name="Martin F.M."/>
            <person name="Grigoriev I.V."/>
            <person name="Hibbett D.S."/>
        </authorList>
    </citation>
    <scope>NUCLEOTIDE SEQUENCE [LARGE SCALE GENOMIC DNA]</scope>
    <source>
        <strain evidence="2 3">HHB9708</strain>
    </source>
</reference>
<keyword evidence="3" id="KW-1185">Reference proteome</keyword>
<gene>
    <name evidence="2" type="ORF">SISNIDRAFT_483817</name>
</gene>
<feature type="compositionally biased region" description="Basic and acidic residues" evidence="1">
    <location>
        <begin position="175"/>
        <end position="188"/>
    </location>
</feature>
<dbReference type="EMBL" id="KV419401">
    <property type="protein sequence ID" value="KZS95591.1"/>
    <property type="molecule type" value="Genomic_DNA"/>
</dbReference>
<protein>
    <submittedName>
        <fullName evidence="2">Uncharacterized protein</fullName>
    </submittedName>
</protein>
<feature type="compositionally biased region" description="Polar residues" evidence="1">
    <location>
        <begin position="1"/>
        <end position="10"/>
    </location>
</feature>
<dbReference type="AlphaFoldDB" id="A0A164X389"/>
<feature type="region of interest" description="Disordered" evidence="1">
    <location>
        <begin position="1"/>
        <end position="30"/>
    </location>
</feature>
<feature type="compositionally biased region" description="Low complexity" evidence="1">
    <location>
        <begin position="115"/>
        <end position="125"/>
    </location>
</feature>
<feature type="compositionally biased region" description="Pro residues" evidence="1">
    <location>
        <begin position="239"/>
        <end position="249"/>
    </location>
</feature>
<dbReference type="Proteomes" id="UP000076722">
    <property type="component" value="Unassembled WGS sequence"/>
</dbReference>
<evidence type="ECO:0000313" key="2">
    <source>
        <dbReference type="EMBL" id="KZS95591.1"/>
    </source>
</evidence>
<feature type="region of interest" description="Disordered" evidence="1">
    <location>
        <begin position="56"/>
        <end position="188"/>
    </location>
</feature>
<evidence type="ECO:0000256" key="1">
    <source>
        <dbReference type="SAM" id="MobiDB-lite"/>
    </source>
</evidence>
<accession>A0A164X389</accession>
<feature type="region of interest" description="Disordered" evidence="1">
    <location>
        <begin position="239"/>
        <end position="262"/>
    </location>
</feature>
<proteinExistence type="predicted"/>
<evidence type="ECO:0000313" key="3">
    <source>
        <dbReference type="Proteomes" id="UP000076722"/>
    </source>
</evidence>
<organism evidence="2 3">
    <name type="scientific">Sistotremastrum niveocremeum HHB9708</name>
    <dbReference type="NCBI Taxonomy" id="1314777"/>
    <lineage>
        <taxon>Eukaryota</taxon>
        <taxon>Fungi</taxon>
        <taxon>Dikarya</taxon>
        <taxon>Basidiomycota</taxon>
        <taxon>Agaricomycotina</taxon>
        <taxon>Agaricomycetes</taxon>
        <taxon>Sistotremastrales</taxon>
        <taxon>Sistotremastraceae</taxon>
        <taxon>Sertulicium</taxon>
        <taxon>Sertulicium niveocremeum</taxon>
    </lineage>
</organism>
<name>A0A164X389_9AGAM</name>
<feature type="compositionally biased region" description="Basic and acidic residues" evidence="1">
    <location>
        <begin position="56"/>
        <end position="98"/>
    </location>
</feature>
<sequence length="262" mass="28541">MSTPLDSVSSPPIPETAAPTSTASPQDAFDTPRFNRLLALMEKQVEVAERQSATIERQEKALGEHGKKLEALVKDAQRDDLPYDEEKGYPWEVVETRQDFSLPSASSPPHPASSPRPRSAASRTPPSTPSPLARRDDDDNNASFVVSTILRPRPTPSALAARHPTLASDSLSSAHDIRDAEEVQEKGEVSKVRYHIFSLPTSTDKNFSPLPISRIHPPHPFPLPHEHALALAITVPRPLSPPLSPPPSLEQPTARTVLSDIA</sequence>